<feature type="region of interest" description="Disordered" evidence="1">
    <location>
        <begin position="66"/>
        <end position="135"/>
    </location>
</feature>
<comment type="caution">
    <text evidence="3">The sequence shown here is derived from an EMBL/GenBank/DDBJ whole genome shotgun (WGS) entry which is preliminary data.</text>
</comment>
<keyword evidence="4" id="KW-1185">Reference proteome</keyword>
<organism evidence="3 4">
    <name type="scientific">Coemansia pectinata</name>
    <dbReference type="NCBI Taxonomy" id="1052879"/>
    <lineage>
        <taxon>Eukaryota</taxon>
        <taxon>Fungi</taxon>
        <taxon>Fungi incertae sedis</taxon>
        <taxon>Zoopagomycota</taxon>
        <taxon>Kickxellomycotina</taxon>
        <taxon>Kickxellomycetes</taxon>
        <taxon>Kickxellales</taxon>
        <taxon>Kickxellaceae</taxon>
        <taxon>Coemansia</taxon>
    </lineage>
</organism>
<accession>A0A9W8H4N8</accession>
<evidence type="ECO:0000256" key="1">
    <source>
        <dbReference type="SAM" id="MobiDB-lite"/>
    </source>
</evidence>
<evidence type="ECO:0000256" key="2">
    <source>
        <dbReference type="SAM" id="Phobius"/>
    </source>
</evidence>
<keyword evidence="2" id="KW-0472">Membrane</keyword>
<reference evidence="3" key="1">
    <citation type="submission" date="2022-07" db="EMBL/GenBank/DDBJ databases">
        <title>Phylogenomic reconstructions and comparative analyses of Kickxellomycotina fungi.</title>
        <authorList>
            <person name="Reynolds N.K."/>
            <person name="Stajich J.E."/>
            <person name="Barry K."/>
            <person name="Grigoriev I.V."/>
            <person name="Crous P."/>
            <person name="Smith M.E."/>
        </authorList>
    </citation>
    <scope>NUCLEOTIDE SEQUENCE</scope>
    <source>
        <strain evidence="3">BCRC 34297</strain>
    </source>
</reference>
<protein>
    <submittedName>
        <fullName evidence="3">Uncharacterized protein</fullName>
    </submittedName>
</protein>
<feature type="transmembrane region" description="Helical" evidence="2">
    <location>
        <begin position="12"/>
        <end position="34"/>
    </location>
</feature>
<gene>
    <name evidence="3" type="ORF">GGI19_001487</name>
</gene>
<proteinExistence type="predicted"/>
<keyword evidence="2" id="KW-1133">Transmembrane helix</keyword>
<keyword evidence="2" id="KW-0812">Transmembrane</keyword>
<dbReference type="Proteomes" id="UP001140011">
    <property type="component" value="Unassembled WGS sequence"/>
</dbReference>
<dbReference type="OrthoDB" id="5566357at2759"/>
<sequence length="135" mass="14790">MANTLYSDVTFYYNLAIAYATPALFGFAILYYIVYATSNVLSRRQRANNEKAEMLKRREAYVSRLTGQSVAPAPADTQEKGKAKEPTTDSPFVLRPRAPASTSKPFGANTGSITTETPRFSGPTSKRTCMNNTCG</sequence>
<feature type="compositionally biased region" description="Basic and acidic residues" evidence="1">
    <location>
        <begin position="77"/>
        <end position="87"/>
    </location>
</feature>
<dbReference type="AlphaFoldDB" id="A0A9W8H4N8"/>
<evidence type="ECO:0000313" key="3">
    <source>
        <dbReference type="EMBL" id="KAJ2755638.1"/>
    </source>
</evidence>
<dbReference type="EMBL" id="JANBUH010000054">
    <property type="protein sequence ID" value="KAJ2755638.1"/>
    <property type="molecule type" value="Genomic_DNA"/>
</dbReference>
<evidence type="ECO:0000313" key="4">
    <source>
        <dbReference type="Proteomes" id="UP001140011"/>
    </source>
</evidence>
<feature type="compositionally biased region" description="Polar residues" evidence="1">
    <location>
        <begin position="100"/>
        <end position="135"/>
    </location>
</feature>
<name>A0A9W8H4N8_9FUNG</name>